<dbReference type="CDD" id="cd05466">
    <property type="entry name" value="PBP2_LTTR_substrate"/>
    <property type="match status" value="1"/>
</dbReference>
<dbReference type="PANTHER" id="PTHR30346:SF0">
    <property type="entry name" value="HCA OPERON TRANSCRIPTIONAL ACTIVATOR HCAR"/>
    <property type="match status" value="1"/>
</dbReference>
<dbReference type="PROSITE" id="PS50931">
    <property type="entry name" value="HTH_LYSR"/>
    <property type="match status" value="1"/>
</dbReference>
<dbReference type="GO" id="GO:0003700">
    <property type="term" value="F:DNA-binding transcription factor activity"/>
    <property type="evidence" value="ECO:0007669"/>
    <property type="project" value="InterPro"/>
</dbReference>
<comment type="similarity">
    <text evidence="1">Belongs to the LysR transcriptional regulatory family.</text>
</comment>
<evidence type="ECO:0000313" key="9">
    <source>
        <dbReference type="EMBL" id="ABK69200.1"/>
    </source>
</evidence>
<dbReference type="EMBL" id="CP000479">
    <property type="protein sequence ID" value="ABK69200.1"/>
    <property type="molecule type" value="Genomic_DNA"/>
</dbReference>
<sequence length="307" mass="32067">MLLAVSAVGGPESRCVMATLLQLKAFLAVVDQGGFTAASRSLGMSQPAVSRAVAGLERELGSPLLIRHRDRILLNAPGKRALAHARSAVRHLDQMRAEVSAAAKLRGTLRIASLPYTTELLIAPQLQKFSERHPSVEIRVLEGGEPEIRDWLDLGAADAGVISLPATGLSAAFLAAQDMVAVLPSEHRLAAFSEVHYADLAKEPFIRSTGGCAHVFMAVADQVGVEFDVAFEAHGLMAVLEIVTAGLGVSIVPVAAVARPRAGIAVKRLVPKTTRNLAVAVSASAGSAARAFLEQIAALDGSERAGA</sequence>
<dbReference type="AlphaFoldDB" id="A0A0H3A5K7"/>
<dbReference type="KEGG" id="mav:MAV_4979"/>
<keyword evidence="4" id="KW-0010">Activator</keyword>
<evidence type="ECO:0000259" key="8">
    <source>
        <dbReference type="PROSITE" id="PS50931"/>
    </source>
</evidence>
<dbReference type="Gene3D" id="3.40.190.290">
    <property type="match status" value="1"/>
</dbReference>
<keyword evidence="3" id="KW-0238">DNA-binding</keyword>
<evidence type="ECO:0000256" key="4">
    <source>
        <dbReference type="ARBA" id="ARBA00023159"/>
    </source>
</evidence>
<dbReference type="Pfam" id="PF00126">
    <property type="entry name" value="HTH_1"/>
    <property type="match status" value="1"/>
</dbReference>
<evidence type="ECO:0000313" key="10">
    <source>
        <dbReference type="Proteomes" id="UP000001574"/>
    </source>
</evidence>
<dbReference type="InterPro" id="IPR036390">
    <property type="entry name" value="WH_DNA-bd_sf"/>
</dbReference>
<dbReference type="SUPFAM" id="SSF53850">
    <property type="entry name" value="Periplasmic binding protein-like II"/>
    <property type="match status" value="1"/>
</dbReference>
<dbReference type="InterPro" id="IPR000847">
    <property type="entry name" value="LysR_HTH_N"/>
</dbReference>
<dbReference type="GO" id="GO:0003677">
    <property type="term" value="F:DNA binding"/>
    <property type="evidence" value="ECO:0007669"/>
    <property type="project" value="UniProtKB-KW"/>
</dbReference>
<evidence type="ECO:0000256" key="6">
    <source>
        <dbReference type="ARBA" id="ARBA00040885"/>
    </source>
</evidence>
<dbReference type="HOGENOM" id="CLU_039613_6_2_11"/>
<gene>
    <name evidence="9" type="ordered locus">MAV_4979</name>
</gene>
<keyword evidence="5" id="KW-0804">Transcription</keyword>
<organism evidence="9 10">
    <name type="scientific">Mycobacterium avium (strain 104)</name>
    <dbReference type="NCBI Taxonomy" id="243243"/>
    <lineage>
        <taxon>Bacteria</taxon>
        <taxon>Bacillati</taxon>
        <taxon>Actinomycetota</taxon>
        <taxon>Actinomycetes</taxon>
        <taxon>Mycobacteriales</taxon>
        <taxon>Mycobacteriaceae</taxon>
        <taxon>Mycobacterium</taxon>
        <taxon>Mycobacterium avium complex (MAC)</taxon>
    </lineage>
</organism>
<dbReference type="InterPro" id="IPR036388">
    <property type="entry name" value="WH-like_DNA-bd_sf"/>
</dbReference>
<proteinExistence type="inferred from homology"/>
<evidence type="ECO:0000256" key="7">
    <source>
        <dbReference type="ARBA" id="ARBA00056658"/>
    </source>
</evidence>
<dbReference type="Pfam" id="PF03466">
    <property type="entry name" value="LysR_substrate"/>
    <property type="match status" value="1"/>
</dbReference>
<evidence type="ECO:0000256" key="5">
    <source>
        <dbReference type="ARBA" id="ARBA00023163"/>
    </source>
</evidence>
<feature type="domain" description="HTH lysR-type" evidence="8">
    <location>
        <begin position="22"/>
        <end position="75"/>
    </location>
</feature>
<protein>
    <recommendedName>
        <fullName evidence="6">Probable hydrogen peroxide-inducible genes activator</fullName>
    </recommendedName>
</protein>
<evidence type="ECO:0000256" key="1">
    <source>
        <dbReference type="ARBA" id="ARBA00009437"/>
    </source>
</evidence>
<dbReference type="PANTHER" id="PTHR30346">
    <property type="entry name" value="TRANSCRIPTIONAL DUAL REGULATOR HCAR-RELATED"/>
    <property type="match status" value="1"/>
</dbReference>
<name>A0A0H3A5K7_MYCA1</name>
<dbReference type="Gene3D" id="1.10.10.10">
    <property type="entry name" value="Winged helix-like DNA-binding domain superfamily/Winged helix DNA-binding domain"/>
    <property type="match status" value="1"/>
</dbReference>
<keyword evidence="2" id="KW-0805">Transcription regulation</keyword>
<evidence type="ECO:0000256" key="3">
    <source>
        <dbReference type="ARBA" id="ARBA00023125"/>
    </source>
</evidence>
<dbReference type="SUPFAM" id="SSF46785">
    <property type="entry name" value="Winged helix' DNA-binding domain"/>
    <property type="match status" value="1"/>
</dbReference>
<comment type="function">
    <text evidence="7">Required for the induction the katG gene for catalase. Involved in the response to hydrogen peroxide.</text>
</comment>
<dbReference type="Proteomes" id="UP000001574">
    <property type="component" value="Chromosome"/>
</dbReference>
<reference evidence="9 10" key="1">
    <citation type="submission" date="2006-10" db="EMBL/GenBank/DDBJ databases">
        <authorList>
            <person name="Fleischmann R.D."/>
            <person name="Dodson R.J."/>
            <person name="Haft D.H."/>
            <person name="Merkel J.S."/>
            <person name="Nelson W.C."/>
            <person name="Fraser C.M."/>
        </authorList>
    </citation>
    <scope>NUCLEOTIDE SEQUENCE [LARGE SCALE GENOMIC DNA]</scope>
    <source>
        <strain evidence="9 10">104</strain>
    </source>
</reference>
<dbReference type="PRINTS" id="PR00039">
    <property type="entry name" value="HTHLYSR"/>
</dbReference>
<accession>A0A0H3A5K7</accession>
<dbReference type="FunFam" id="1.10.10.10:FF:000001">
    <property type="entry name" value="LysR family transcriptional regulator"/>
    <property type="match status" value="1"/>
</dbReference>
<dbReference type="InterPro" id="IPR005119">
    <property type="entry name" value="LysR_subst-bd"/>
</dbReference>
<evidence type="ECO:0000256" key="2">
    <source>
        <dbReference type="ARBA" id="ARBA00023015"/>
    </source>
</evidence>
<dbReference type="GO" id="GO:0032993">
    <property type="term" value="C:protein-DNA complex"/>
    <property type="evidence" value="ECO:0007669"/>
    <property type="project" value="TreeGrafter"/>
</dbReference>